<dbReference type="InterPro" id="IPR009875">
    <property type="entry name" value="PilZ_domain"/>
</dbReference>
<dbReference type="Gene3D" id="2.40.10.220">
    <property type="entry name" value="predicted glycosyltransferase like domains"/>
    <property type="match status" value="1"/>
</dbReference>
<dbReference type="Pfam" id="PF07238">
    <property type="entry name" value="PilZ"/>
    <property type="match status" value="1"/>
</dbReference>
<gene>
    <name evidence="2" type="ORF">K3136_09595</name>
</gene>
<reference evidence="2 3" key="1">
    <citation type="submission" date="2021-08" db="EMBL/GenBank/DDBJ databases">
        <title>Comparative Genomics Analysis of the Genus Qipengyuania Reveals Extensive Genetic Diversity and Metabolic Versatility, Including the Description of Fifteen Novel Species.</title>
        <authorList>
            <person name="Liu Y."/>
        </authorList>
    </citation>
    <scope>NUCLEOTIDE SEQUENCE [LARGE SCALE GENOMIC DNA]</scope>
    <source>
        <strain evidence="2 3">1NDH1</strain>
    </source>
</reference>
<organism evidence="2 3">
    <name type="scientific">Qipengyuania gelatinilytica</name>
    <dbReference type="NCBI Taxonomy" id="2867231"/>
    <lineage>
        <taxon>Bacteria</taxon>
        <taxon>Pseudomonadati</taxon>
        <taxon>Pseudomonadota</taxon>
        <taxon>Alphaproteobacteria</taxon>
        <taxon>Sphingomonadales</taxon>
        <taxon>Erythrobacteraceae</taxon>
        <taxon>Qipengyuania</taxon>
    </lineage>
</organism>
<keyword evidence="3" id="KW-1185">Reference proteome</keyword>
<evidence type="ECO:0000259" key="1">
    <source>
        <dbReference type="Pfam" id="PF07238"/>
    </source>
</evidence>
<name>A0ABX8ZZA6_9SPHN</name>
<accession>A0ABX8ZZA6</accession>
<dbReference type="SUPFAM" id="SSF141371">
    <property type="entry name" value="PilZ domain-like"/>
    <property type="match status" value="1"/>
</dbReference>
<evidence type="ECO:0000313" key="2">
    <source>
        <dbReference type="EMBL" id="QZD94346.1"/>
    </source>
</evidence>
<sequence length="121" mass="13448">MTAIDTRNLKRDSLFFMAGLRREGSAEAERVKIRNLSDGGMMVESTAMLRSGERVMVELRNIGSVMGKVAWTQGSRVGVAFEEPINASLARTQLVGEQSEAPRYARPAVAPRNPDWNIRRV</sequence>
<dbReference type="Proteomes" id="UP000824321">
    <property type="component" value="Chromosome"/>
</dbReference>
<feature type="domain" description="PilZ" evidence="1">
    <location>
        <begin position="18"/>
        <end position="89"/>
    </location>
</feature>
<evidence type="ECO:0000313" key="3">
    <source>
        <dbReference type="Proteomes" id="UP000824321"/>
    </source>
</evidence>
<dbReference type="EMBL" id="CP081294">
    <property type="protein sequence ID" value="QZD94346.1"/>
    <property type="molecule type" value="Genomic_DNA"/>
</dbReference>
<protein>
    <submittedName>
        <fullName evidence="2">PilZ domain-containing protein</fullName>
    </submittedName>
</protein>
<proteinExistence type="predicted"/>
<dbReference type="RefSeq" id="WP_221430093.1">
    <property type="nucleotide sequence ID" value="NZ_CP081294.1"/>
</dbReference>